<evidence type="ECO:0000313" key="10">
    <source>
        <dbReference type="Proteomes" id="UP000036196"/>
    </source>
</evidence>
<keyword evidence="5 7" id="KW-0574">Periplasm</keyword>
<evidence type="ECO:0000256" key="5">
    <source>
        <dbReference type="ARBA" id="ARBA00022764"/>
    </source>
</evidence>
<dbReference type="CDD" id="cd11614">
    <property type="entry name" value="SAF_CpaB_FlgA_like"/>
    <property type="match status" value="1"/>
</dbReference>
<keyword evidence="10" id="KW-1185">Reference proteome</keyword>
<dbReference type="PATRIC" id="fig|61647.15.peg.4694"/>
<feature type="domain" description="SAF" evidence="8">
    <location>
        <begin position="108"/>
        <end position="170"/>
    </location>
</feature>
<dbReference type="EMBL" id="LDZF01000006">
    <property type="protein sequence ID" value="KMK14648.1"/>
    <property type="molecule type" value="Genomic_DNA"/>
</dbReference>
<evidence type="ECO:0000259" key="8">
    <source>
        <dbReference type="SMART" id="SM00858"/>
    </source>
</evidence>
<dbReference type="GO" id="GO:0044780">
    <property type="term" value="P:bacterial-type flagellum assembly"/>
    <property type="evidence" value="ECO:0007669"/>
    <property type="project" value="InterPro"/>
</dbReference>
<evidence type="ECO:0000256" key="2">
    <source>
        <dbReference type="ARBA" id="ARBA00010474"/>
    </source>
</evidence>
<dbReference type="GO" id="GO:0042597">
    <property type="term" value="C:periplasmic space"/>
    <property type="evidence" value="ECO:0007669"/>
    <property type="project" value="UniProtKB-SubCell"/>
</dbReference>
<comment type="subcellular location">
    <subcellularLocation>
        <location evidence="1 7">Periplasm</location>
    </subcellularLocation>
</comment>
<dbReference type="Gene3D" id="3.90.1210.10">
    <property type="entry name" value="Antifreeze-like/N-acetylneuraminic acid synthase C-terminal domain"/>
    <property type="match status" value="1"/>
</dbReference>
<evidence type="ECO:0000256" key="1">
    <source>
        <dbReference type="ARBA" id="ARBA00004418"/>
    </source>
</evidence>
<organism evidence="9 10">
    <name type="scientific">Pluralibacter gergoviae</name>
    <name type="common">Enterobacter gergoviae</name>
    <dbReference type="NCBI Taxonomy" id="61647"/>
    <lineage>
        <taxon>Bacteria</taxon>
        <taxon>Pseudomonadati</taxon>
        <taxon>Pseudomonadota</taxon>
        <taxon>Gammaproteobacteria</taxon>
        <taxon>Enterobacterales</taxon>
        <taxon>Enterobacteriaceae</taxon>
        <taxon>Pluralibacter</taxon>
    </lineage>
</organism>
<protein>
    <recommendedName>
        <fullName evidence="3 7">Flagella basal body P-ring formation protein FlgA</fullName>
    </recommendedName>
</protein>
<gene>
    <name evidence="9" type="ORF">ABW06_07315</name>
</gene>
<keyword evidence="4 7" id="KW-0732">Signal</keyword>
<dbReference type="InterPro" id="IPR039246">
    <property type="entry name" value="Flagellar_FlgA"/>
</dbReference>
<dbReference type="AlphaFoldDB" id="A0A0J5L4H4"/>
<dbReference type="PANTHER" id="PTHR36307:SF1">
    <property type="entry name" value="FLAGELLA BASAL BODY P-RING FORMATION PROTEIN FLGA"/>
    <property type="match status" value="1"/>
</dbReference>
<dbReference type="RefSeq" id="WP_048278576.1">
    <property type="nucleotide sequence ID" value="NZ_LDZF01000006.1"/>
</dbReference>
<reference evidence="9 10" key="1">
    <citation type="submission" date="2015-05" db="EMBL/GenBank/DDBJ databases">
        <title>Genome sequences of Pluralibacter gergoviae.</title>
        <authorList>
            <person name="Greninger A.L."/>
            <person name="Miller S."/>
        </authorList>
    </citation>
    <scope>NUCLEOTIDE SEQUENCE [LARGE SCALE GENOMIC DNA]</scope>
    <source>
        <strain evidence="9 10">JS81F13</strain>
    </source>
</reference>
<keyword evidence="7" id="KW-1005">Bacterial flagellum biogenesis</keyword>
<dbReference type="PANTHER" id="PTHR36307">
    <property type="entry name" value="FLAGELLA BASAL BODY P-RING FORMATION PROTEIN FLGA"/>
    <property type="match status" value="1"/>
</dbReference>
<comment type="caution">
    <text evidence="9">The sequence shown here is derived from an EMBL/GenBank/DDBJ whole genome shotgun (WGS) entry which is preliminary data.</text>
</comment>
<evidence type="ECO:0000256" key="7">
    <source>
        <dbReference type="RuleBase" id="RU362063"/>
    </source>
</evidence>
<proteinExistence type="inferred from homology"/>
<dbReference type="NCBIfam" id="TIGR03170">
    <property type="entry name" value="flgA_cterm"/>
    <property type="match status" value="1"/>
</dbReference>
<accession>A0A0J5L4H4</accession>
<comment type="function">
    <text evidence="6 7">Involved in the assembly process of the P-ring formation. It may associate with FlgF on the rod constituting a structure essential for the P-ring assembly or may act as a modulator protein for the P-ring assembly.</text>
</comment>
<name>A0A0J5L4H4_PLUGE</name>
<feature type="chain" id="PRO_5005119582" description="Flagella basal body P-ring formation protein FlgA" evidence="7">
    <location>
        <begin position="26"/>
        <end position="234"/>
    </location>
</feature>
<dbReference type="eggNOG" id="COG1261">
    <property type="taxonomic scope" value="Bacteria"/>
</dbReference>
<comment type="similarity">
    <text evidence="2 7">Belongs to the FlgA family.</text>
</comment>
<evidence type="ECO:0000313" key="9">
    <source>
        <dbReference type="EMBL" id="KMK14648.1"/>
    </source>
</evidence>
<sequence>MSFIRSILAIAIMLGSSLNYSFAHASVENEALKRNITALITSESQLPTAANVVQIVTIVTPISQLKQLCENPDLSLAGSSRRLTGNRSVVARCGNQRKFIQVKVAAEGEWWTAAHPLKPASVIQEDDLMLHTGSLDHQPADLLFDKSSIIGQTTTRTINAGQAITQSELRHPWLAVAGQEVEILAQGDGFQIRTRGKALTNAAANKTLRVSMRNGQIINGIVEPDGMVSINLKE</sequence>
<dbReference type="Proteomes" id="UP000036196">
    <property type="component" value="Unassembled WGS sequence"/>
</dbReference>
<evidence type="ECO:0000256" key="4">
    <source>
        <dbReference type="ARBA" id="ARBA00022729"/>
    </source>
</evidence>
<evidence type="ECO:0000256" key="3">
    <source>
        <dbReference type="ARBA" id="ARBA00014754"/>
    </source>
</evidence>
<dbReference type="InterPro" id="IPR013974">
    <property type="entry name" value="SAF"/>
</dbReference>
<dbReference type="InterPro" id="IPR017585">
    <property type="entry name" value="SAF_FlgA"/>
</dbReference>
<dbReference type="SMART" id="SM00858">
    <property type="entry name" value="SAF"/>
    <property type="match status" value="1"/>
</dbReference>
<dbReference type="STRING" id="61647.LG71_07330"/>
<evidence type="ECO:0000256" key="6">
    <source>
        <dbReference type="ARBA" id="ARBA00025643"/>
    </source>
</evidence>
<dbReference type="Pfam" id="PF13144">
    <property type="entry name" value="ChapFlgA"/>
    <property type="match status" value="1"/>
</dbReference>
<feature type="signal peptide" evidence="7">
    <location>
        <begin position="1"/>
        <end position="25"/>
    </location>
</feature>
<dbReference type="Gene3D" id="2.30.30.760">
    <property type="match status" value="1"/>
</dbReference>